<evidence type="ECO:0000256" key="9">
    <source>
        <dbReference type="ARBA" id="ARBA00023128"/>
    </source>
</evidence>
<dbReference type="AlphaFoldDB" id="A0A6P4YJJ6"/>
<sequence length="116" mass="12860">MATMLTNVLRTAVRSRLQVTPARPASGAAPAGGEHSGGMDLWKKMSVLVALPALVICMLNAYLKEKEHHEHPRPEFLPYNHLRIRSKAFPWGDGQHSAFHNPHVNALPDGYEDAEE</sequence>
<evidence type="ECO:0000256" key="12">
    <source>
        <dbReference type="RuleBase" id="RU004397"/>
    </source>
</evidence>
<dbReference type="Gene3D" id="4.10.95.10">
    <property type="entry name" value="Cytochrome c oxidase, subunit VIa"/>
    <property type="match status" value="1"/>
</dbReference>
<evidence type="ECO:0000313" key="14">
    <source>
        <dbReference type="RefSeq" id="XP_019617266.1"/>
    </source>
</evidence>
<dbReference type="SUPFAM" id="SSF81411">
    <property type="entry name" value="Mitochondrial cytochrome c oxidase subunit VIa"/>
    <property type="match status" value="1"/>
</dbReference>
<dbReference type="OrthoDB" id="5947505at2759"/>
<keyword evidence="7" id="KW-1133">Transmembrane helix</keyword>
<keyword evidence="5 12" id="KW-0999">Mitochondrion inner membrane</keyword>
<proteinExistence type="inferred from homology"/>
<dbReference type="GO" id="GO:0030234">
    <property type="term" value="F:enzyme regulator activity"/>
    <property type="evidence" value="ECO:0007669"/>
    <property type="project" value="TreeGrafter"/>
</dbReference>
<evidence type="ECO:0000256" key="1">
    <source>
        <dbReference type="ARBA" id="ARBA00004434"/>
    </source>
</evidence>
<dbReference type="FunFam" id="4.10.95.10:FF:000001">
    <property type="entry name" value="Cytochrome c oxidase subunit 6A, mitochondrial"/>
    <property type="match status" value="1"/>
</dbReference>
<evidence type="ECO:0000256" key="8">
    <source>
        <dbReference type="ARBA" id="ARBA00023002"/>
    </source>
</evidence>
<dbReference type="KEGG" id="bbel:109464669"/>
<dbReference type="InterPro" id="IPR018507">
    <property type="entry name" value="Cyt_c_oxidase_su6a_CS"/>
</dbReference>
<evidence type="ECO:0000256" key="5">
    <source>
        <dbReference type="ARBA" id="ARBA00022792"/>
    </source>
</evidence>
<dbReference type="Proteomes" id="UP000515135">
    <property type="component" value="Unplaced"/>
</dbReference>
<evidence type="ECO:0000256" key="7">
    <source>
        <dbReference type="ARBA" id="ARBA00022989"/>
    </source>
</evidence>
<evidence type="ECO:0000256" key="3">
    <source>
        <dbReference type="ARBA" id="ARBA00005553"/>
    </source>
</evidence>
<dbReference type="InterPro" id="IPR001349">
    <property type="entry name" value="Cyt_c_oxidase_su6a"/>
</dbReference>
<keyword evidence="10 12" id="KW-0472">Membrane</keyword>
<dbReference type="CDD" id="cd00925">
    <property type="entry name" value="Cyt_c_Oxidase_VIa"/>
    <property type="match status" value="1"/>
</dbReference>
<keyword evidence="13" id="KW-1185">Reference proteome</keyword>
<dbReference type="GO" id="GO:0016491">
    <property type="term" value="F:oxidoreductase activity"/>
    <property type="evidence" value="ECO:0007669"/>
    <property type="project" value="UniProtKB-KW"/>
</dbReference>
<name>A0A6P4YJJ6_BRABE</name>
<dbReference type="GO" id="GO:0005743">
    <property type="term" value="C:mitochondrial inner membrane"/>
    <property type="evidence" value="ECO:0007669"/>
    <property type="project" value="UniProtKB-SubCell"/>
</dbReference>
<evidence type="ECO:0000313" key="13">
    <source>
        <dbReference type="Proteomes" id="UP000515135"/>
    </source>
</evidence>
<keyword evidence="8" id="KW-0560">Oxidoreductase</keyword>
<evidence type="ECO:0000256" key="2">
    <source>
        <dbReference type="ARBA" id="ARBA00004673"/>
    </source>
</evidence>
<comment type="subcellular location">
    <subcellularLocation>
        <location evidence="1">Mitochondrion inner membrane</location>
        <topology evidence="1">Single-pass membrane protein</topology>
    </subcellularLocation>
</comment>
<evidence type="ECO:0000256" key="6">
    <source>
        <dbReference type="ARBA" id="ARBA00022946"/>
    </source>
</evidence>
<dbReference type="PANTHER" id="PTHR11504">
    <property type="entry name" value="CYTOCHROME C OXIDASE POLYPEPTIDE VIA"/>
    <property type="match status" value="1"/>
</dbReference>
<evidence type="ECO:0000256" key="4">
    <source>
        <dbReference type="ARBA" id="ARBA00022692"/>
    </source>
</evidence>
<dbReference type="PIRSF" id="PIRSF000277">
    <property type="entry name" value="COX6A1"/>
    <property type="match status" value="1"/>
</dbReference>
<dbReference type="RefSeq" id="XP_019617266.1">
    <property type="nucleotide sequence ID" value="XM_019761707.1"/>
</dbReference>
<keyword evidence="6" id="KW-0809">Transit peptide</keyword>
<dbReference type="PANTHER" id="PTHR11504:SF0">
    <property type="entry name" value="CYTOCHROME C OXIDASE SUBUNIT"/>
    <property type="match status" value="1"/>
</dbReference>
<keyword evidence="4" id="KW-0812">Transmembrane</keyword>
<comment type="similarity">
    <text evidence="3 11">Belongs to the cytochrome c oxidase subunit 6A family.</text>
</comment>
<dbReference type="GeneID" id="109464669"/>
<evidence type="ECO:0000256" key="10">
    <source>
        <dbReference type="ARBA" id="ARBA00023136"/>
    </source>
</evidence>
<dbReference type="PROSITE" id="PS01329">
    <property type="entry name" value="COX6A"/>
    <property type="match status" value="1"/>
</dbReference>
<gene>
    <name evidence="14" type="primary">LOC109464669</name>
</gene>
<reference evidence="14" key="1">
    <citation type="submission" date="2025-08" db="UniProtKB">
        <authorList>
            <consortium name="RefSeq"/>
        </authorList>
    </citation>
    <scope>IDENTIFICATION</scope>
    <source>
        <tissue evidence="14">Gonad</tissue>
    </source>
</reference>
<evidence type="ECO:0000256" key="11">
    <source>
        <dbReference type="RuleBase" id="RU004396"/>
    </source>
</evidence>
<protein>
    <recommendedName>
        <fullName evidence="12">Cytochrome c oxidase subunit</fullName>
    </recommendedName>
    <alternativeName>
        <fullName evidence="12">Cytochrome c oxidase polypeptide VIa</fullName>
    </alternativeName>
</protein>
<dbReference type="InterPro" id="IPR036418">
    <property type="entry name" value="Cyt_c_oxidase_su6a_sf"/>
</dbReference>
<dbReference type="UniPathway" id="UPA00705"/>
<comment type="pathway">
    <text evidence="2">Energy metabolism; oxidative phosphorylation.</text>
</comment>
<organism evidence="13 14">
    <name type="scientific">Branchiostoma belcheri</name>
    <name type="common">Amphioxus</name>
    <dbReference type="NCBI Taxonomy" id="7741"/>
    <lineage>
        <taxon>Eukaryota</taxon>
        <taxon>Metazoa</taxon>
        <taxon>Chordata</taxon>
        <taxon>Cephalochordata</taxon>
        <taxon>Leptocardii</taxon>
        <taxon>Amphioxiformes</taxon>
        <taxon>Branchiostomatidae</taxon>
        <taxon>Branchiostoma</taxon>
    </lineage>
</organism>
<dbReference type="Pfam" id="PF02046">
    <property type="entry name" value="COX6A"/>
    <property type="match status" value="1"/>
</dbReference>
<accession>A0A6P4YJJ6</accession>
<dbReference type="GO" id="GO:0006123">
    <property type="term" value="P:mitochondrial electron transport, cytochrome c to oxygen"/>
    <property type="evidence" value="ECO:0007669"/>
    <property type="project" value="TreeGrafter"/>
</dbReference>
<keyword evidence="9 12" id="KW-0496">Mitochondrion</keyword>